<evidence type="ECO:0000313" key="9">
    <source>
        <dbReference type="EMBL" id="MBB4412399.1"/>
    </source>
</evidence>
<dbReference type="EMBL" id="JACIGY010000003">
    <property type="protein sequence ID" value="MBB4412399.1"/>
    <property type="molecule type" value="Genomic_DNA"/>
</dbReference>
<evidence type="ECO:0000313" key="12">
    <source>
        <dbReference type="Proteomes" id="UP000524535"/>
    </source>
</evidence>
<accession>A0A7W6V0T6</accession>
<dbReference type="Proteomes" id="UP000520770">
    <property type="component" value="Unassembled WGS sequence"/>
</dbReference>
<proteinExistence type="predicted"/>
<feature type="transmembrane region" description="Helical" evidence="7">
    <location>
        <begin position="156"/>
        <end position="180"/>
    </location>
</feature>
<evidence type="ECO:0000256" key="5">
    <source>
        <dbReference type="ARBA" id="ARBA00022989"/>
    </source>
</evidence>
<keyword evidence="2" id="KW-0813">Transport</keyword>
<feature type="transmembrane region" description="Helical" evidence="7">
    <location>
        <begin position="107"/>
        <end position="126"/>
    </location>
</feature>
<dbReference type="EMBL" id="JACIGW010000003">
    <property type="protein sequence ID" value="MBB4349379.1"/>
    <property type="molecule type" value="Genomic_DNA"/>
</dbReference>
<protein>
    <submittedName>
        <fullName evidence="10">Putative membrane protein YccC</fullName>
    </submittedName>
</protein>
<dbReference type="InterPro" id="IPR006726">
    <property type="entry name" value="PHBA_efflux_AaeB/fusaric-R"/>
</dbReference>
<feature type="transmembrane region" description="Helical" evidence="7">
    <location>
        <begin position="452"/>
        <end position="470"/>
    </location>
</feature>
<evidence type="ECO:0000313" key="11">
    <source>
        <dbReference type="Proteomes" id="UP000520770"/>
    </source>
</evidence>
<keyword evidence="4 7" id="KW-0812">Transmembrane</keyword>
<feature type="transmembrane region" description="Helical" evidence="7">
    <location>
        <begin position="84"/>
        <end position="101"/>
    </location>
</feature>
<evidence type="ECO:0000256" key="3">
    <source>
        <dbReference type="ARBA" id="ARBA00022475"/>
    </source>
</evidence>
<dbReference type="GO" id="GO:0022857">
    <property type="term" value="F:transmembrane transporter activity"/>
    <property type="evidence" value="ECO:0007669"/>
    <property type="project" value="InterPro"/>
</dbReference>
<feature type="transmembrane region" description="Helical" evidence="7">
    <location>
        <begin position="35"/>
        <end position="53"/>
    </location>
</feature>
<evidence type="ECO:0000313" key="10">
    <source>
        <dbReference type="EMBL" id="MBB4447031.1"/>
    </source>
</evidence>
<sequence length="681" mass="73740">MLTETLHHLRTCRLFSAPNWLFQLSEKIVNPRPLFAIRLSLSVCLALFATYWLELQNSFWAATTAAITCQPNLGASLRKGRFRVIGTIIGAMVVVGLLAQFSQQRDILVLSLAIWCGLCGCSAVLLRNNASYAAALSGITATIIFADSLSDPSGAFLLAVTRVGEICIGIGAACIVALIIQADTASGQLSKTLSAIALQLWQGFSETVQPQDSSSDHLALRHTMIRSFPTLQTQVDAAIGESSYIRTRAGNLNSCLKQFLRALLAWRNTEHLKSVTEEETVALRHQIASEFRKLDPTTIAANPIGFVELCEDALIEFKSVAKTNPADIIFSDGATETVKCLQEIARCQALLGERGAPPLRQPYAFPVIVDPLPAALAGLRVFCSVIVSFVFWVETAWPVGYFAAVFAAIATLVFASFADQALLKAKEYSLGVGCMMVIGAILYFGLLPSLTWFSQLLVVLIVFYLVVGFMQTGKSHSTTYLAISVCSLPMLGLGNPTTYDATNFLNLSSAILVGSLVGTCFFAIIPALDPETQEKRLISQSLRDFRNYLEHSSNGSSKRRLSKLAARFCALPSVSTDVPFSQLMAICAAVAAADHLSNALKGQPQLAYLETAYKDLAGGNLQMAMKRLAELDVELTNHDGEAFTKVVTGARAHLVILSEIIREHASLLSHPSKQTFISTRA</sequence>
<keyword evidence="5 7" id="KW-1133">Transmembrane helix</keyword>
<feature type="transmembrane region" description="Helical" evidence="7">
    <location>
        <begin position="430"/>
        <end position="446"/>
    </location>
</feature>
<dbReference type="EMBL" id="JACIHM010000003">
    <property type="protein sequence ID" value="MBB4447031.1"/>
    <property type="molecule type" value="Genomic_DNA"/>
</dbReference>
<dbReference type="RefSeq" id="WP_183824525.1">
    <property type="nucleotide sequence ID" value="NZ_JACIGW010000003.1"/>
</dbReference>
<feature type="transmembrane region" description="Helical" evidence="7">
    <location>
        <begin position="372"/>
        <end position="393"/>
    </location>
</feature>
<dbReference type="GO" id="GO:0005886">
    <property type="term" value="C:plasma membrane"/>
    <property type="evidence" value="ECO:0007669"/>
    <property type="project" value="UniProtKB-SubCell"/>
</dbReference>
<feature type="transmembrane region" description="Helical" evidence="7">
    <location>
        <begin position="399"/>
        <end position="418"/>
    </location>
</feature>
<name>A0A7W6V0T6_9HYPH</name>
<evidence type="ECO:0000256" key="7">
    <source>
        <dbReference type="SAM" id="Phobius"/>
    </source>
</evidence>
<keyword evidence="12" id="KW-1185">Reference proteome</keyword>
<keyword evidence="3" id="KW-1003">Cell membrane</keyword>
<dbReference type="AlphaFoldDB" id="A0A7W6V0T6"/>
<reference evidence="11 12" key="1">
    <citation type="submission" date="2020-08" db="EMBL/GenBank/DDBJ databases">
        <title>Genomic Encyclopedia of Type Strains, Phase IV (KMG-V): Genome sequencing to study the core and pangenomes of soil and plant-associated prokaryotes.</title>
        <authorList>
            <person name="Whitman W."/>
        </authorList>
    </citation>
    <scope>NUCLEOTIDE SEQUENCE [LARGE SCALE GENOMIC DNA]</scope>
    <source>
        <strain evidence="9 12">SEMIA 444</strain>
        <strain evidence="8 11">SEMIA 448</strain>
        <strain evidence="10 13">SEMIA 452</strain>
    </source>
</reference>
<evidence type="ECO:0000256" key="2">
    <source>
        <dbReference type="ARBA" id="ARBA00022448"/>
    </source>
</evidence>
<dbReference type="Pfam" id="PF04632">
    <property type="entry name" value="FUSC"/>
    <property type="match status" value="1"/>
</dbReference>
<feature type="transmembrane region" description="Helical" evidence="7">
    <location>
        <begin position="507"/>
        <end position="528"/>
    </location>
</feature>
<organism evidence="10 13">
    <name type="scientific">Aliirhizobium cellulosilyticum</name>
    <dbReference type="NCBI Taxonomy" id="393664"/>
    <lineage>
        <taxon>Bacteria</taxon>
        <taxon>Pseudomonadati</taxon>
        <taxon>Pseudomonadota</taxon>
        <taxon>Alphaproteobacteria</taxon>
        <taxon>Hyphomicrobiales</taxon>
        <taxon>Rhizobiaceae</taxon>
        <taxon>Aliirhizobium</taxon>
    </lineage>
</organism>
<evidence type="ECO:0000256" key="6">
    <source>
        <dbReference type="ARBA" id="ARBA00023136"/>
    </source>
</evidence>
<evidence type="ECO:0000313" key="8">
    <source>
        <dbReference type="EMBL" id="MBB4349379.1"/>
    </source>
</evidence>
<keyword evidence="6 7" id="KW-0472">Membrane</keyword>
<comment type="subcellular location">
    <subcellularLocation>
        <location evidence="1">Cell membrane</location>
        <topology evidence="1">Multi-pass membrane protein</topology>
    </subcellularLocation>
</comment>
<comment type="caution">
    <text evidence="10">The sequence shown here is derived from an EMBL/GenBank/DDBJ whole genome shotgun (WGS) entry which is preliminary data.</text>
</comment>
<dbReference type="PANTHER" id="PTHR30509:SF9">
    <property type="entry name" value="MULTIDRUG RESISTANCE PROTEIN MDTO"/>
    <property type="match status" value="1"/>
</dbReference>
<dbReference type="PANTHER" id="PTHR30509">
    <property type="entry name" value="P-HYDROXYBENZOIC ACID EFFLUX PUMP SUBUNIT-RELATED"/>
    <property type="match status" value="1"/>
</dbReference>
<dbReference type="Proteomes" id="UP000524535">
    <property type="component" value="Unassembled WGS sequence"/>
</dbReference>
<evidence type="ECO:0000256" key="4">
    <source>
        <dbReference type="ARBA" id="ARBA00022692"/>
    </source>
</evidence>
<evidence type="ECO:0000313" key="13">
    <source>
        <dbReference type="Proteomes" id="UP000576087"/>
    </source>
</evidence>
<gene>
    <name evidence="9" type="ORF">GGE31_002912</name>
    <name evidence="8" type="ORF">GGE33_003141</name>
    <name evidence="10" type="ORF">GGE35_002853</name>
</gene>
<evidence type="ECO:0000256" key="1">
    <source>
        <dbReference type="ARBA" id="ARBA00004651"/>
    </source>
</evidence>
<dbReference type="Proteomes" id="UP000576087">
    <property type="component" value="Unassembled WGS sequence"/>
</dbReference>